<feature type="region of interest" description="Disordered" evidence="1">
    <location>
        <begin position="1947"/>
        <end position="1972"/>
    </location>
</feature>
<feature type="region of interest" description="Disordered" evidence="1">
    <location>
        <begin position="1239"/>
        <end position="1273"/>
    </location>
</feature>
<dbReference type="Proteomes" id="UP001152747">
    <property type="component" value="Unassembled WGS sequence"/>
</dbReference>
<dbReference type="Pfam" id="PF17034">
    <property type="entry name" value="zinc_ribbon_16"/>
    <property type="match status" value="1"/>
</dbReference>
<feature type="compositionally biased region" description="Basic residues" evidence="1">
    <location>
        <begin position="1523"/>
        <end position="1535"/>
    </location>
</feature>
<dbReference type="GO" id="GO:0005737">
    <property type="term" value="C:cytoplasm"/>
    <property type="evidence" value="ECO:0007669"/>
    <property type="project" value="TreeGrafter"/>
</dbReference>
<dbReference type="PANTHER" id="PTHR16453">
    <property type="entry name" value="WD40 DOMAIN-CONTAINING PROTEIN MIO FAMILY MEMBER"/>
    <property type="match status" value="1"/>
</dbReference>
<dbReference type="CDD" id="cd16691">
    <property type="entry name" value="mRING-H2-C3H3C2_Mio"/>
    <property type="match status" value="1"/>
</dbReference>
<dbReference type="GO" id="GO:1904263">
    <property type="term" value="P:positive regulation of TORC1 signaling"/>
    <property type="evidence" value="ECO:0007669"/>
    <property type="project" value="TreeGrafter"/>
</dbReference>
<feature type="compositionally biased region" description="Basic and acidic residues" evidence="1">
    <location>
        <begin position="768"/>
        <end position="779"/>
    </location>
</feature>
<evidence type="ECO:0000256" key="1">
    <source>
        <dbReference type="SAM" id="MobiDB-lite"/>
    </source>
</evidence>
<organism evidence="3 4">
    <name type="scientific">Caenorhabditis angaria</name>
    <dbReference type="NCBI Taxonomy" id="860376"/>
    <lineage>
        <taxon>Eukaryota</taxon>
        <taxon>Metazoa</taxon>
        <taxon>Ecdysozoa</taxon>
        <taxon>Nematoda</taxon>
        <taxon>Chromadorea</taxon>
        <taxon>Rhabditida</taxon>
        <taxon>Rhabditina</taxon>
        <taxon>Rhabditomorpha</taxon>
        <taxon>Rhabditoidea</taxon>
        <taxon>Rhabditidae</taxon>
        <taxon>Peloderinae</taxon>
        <taxon>Caenorhabditis</taxon>
    </lineage>
</organism>
<feature type="region of interest" description="Disordered" evidence="1">
    <location>
        <begin position="1709"/>
        <end position="1752"/>
    </location>
</feature>
<evidence type="ECO:0000259" key="2">
    <source>
        <dbReference type="Pfam" id="PF17034"/>
    </source>
</evidence>
<evidence type="ECO:0000313" key="4">
    <source>
        <dbReference type="Proteomes" id="UP001152747"/>
    </source>
</evidence>
<feature type="domain" description="GATOR2 complex protein MIO zinc-ribbon like" evidence="2">
    <location>
        <begin position="2964"/>
        <end position="3042"/>
    </location>
</feature>
<dbReference type="OrthoDB" id="5855440at2759"/>
<feature type="compositionally biased region" description="Basic and acidic residues" evidence="1">
    <location>
        <begin position="1720"/>
        <end position="1736"/>
    </location>
</feature>
<dbReference type="EMBL" id="CANHGI010000006">
    <property type="protein sequence ID" value="CAI5455439.1"/>
    <property type="molecule type" value="Genomic_DNA"/>
</dbReference>
<feature type="compositionally biased region" description="Basic and acidic residues" evidence="1">
    <location>
        <begin position="691"/>
        <end position="723"/>
    </location>
</feature>
<feature type="region of interest" description="Disordered" evidence="1">
    <location>
        <begin position="1868"/>
        <end position="1901"/>
    </location>
</feature>
<feature type="compositionally biased region" description="Basic residues" evidence="1">
    <location>
        <begin position="1709"/>
        <end position="1719"/>
    </location>
</feature>
<dbReference type="GO" id="GO:0034198">
    <property type="term" value="P:cellular response to amino acid starvation"/>
    <property type="evidence" value="ECO:0007669"/>
    <property type="project" value="TreeGrafter"/>
</dbReference>
<proteinExistence type="predicted"/>
<evidence type="ECO:0000313" key="3">
    <source>
        <dbReference type="EMBL" id="CAI5455439.1"/>
    </source>
</evidence>
<keyword evidence="4" id="KW-1185">Reference proteome</keyword>
<accession>A0A9P1N8U8</accession>
<feature type="region of interest" description="Disordered" evidence="1">
    <location>
        <begin position="691"/>
        <end position="779"/>
    </location>
</feature>
<feature type="compositionally biased region" description="Pro residues" evidence="1">
    <location>
        <begin position="751"/>
        <end position="760"/>
    </location>
</feature>
<feature type="compositionally biased region" description="Basic residues" evidence="1">
    <location>
        <begin position="1243"/>
        <end position="1271"/>
    </location>
</feature>
<dbReference type="PANTHER" id="PTHR16453:SF9">
    <property type="entry name" value="GATOR COMPLEX PROTEIN MIOS"/>
    <property type="match status" value="1"/>
</dbReference>
<sequence length="3082" mass="359448">MAEDLPFIDIFKENAVTTKKTNFYGLKREIRFISERIVVEYSPDETLSVREVIHPLSPFRTPDPYFSFKMTQNDSEYVTSIDFHDHAPYFPYAKSTGEINLLRYINNFNDKNFAKISNQSIMRLQGQCIDKLRHGKLDKGFVATYYHTHGQKNQSTLSVIDLVDPESNITHFDTNIPLNDLTWTWYNEVTLAACDDNCLRVIDIRTPRSYGAVFFNGGLQKMAVNCMRMGEITGWDGEHLLLFDIRRLDVPVKQHSIKFPNGDSLSDIRYNVYLPKQLFIHTKHNNLYSTNFDEIELFTSKHVSEEVVDDTERITFKNIDRGVYTQRMKYARRREFEMTPKEVVFEDYSDHYESAKIDEKVKMPLRWTSPYVYSSTEVLESKNISAMTAEYNTKRIRERCFAEHIYQLDTPKFLYTTINVETFDFTLPGVNGILFIRSDKLEYELIVSPLHYEGSSCSDVSIDAISEMRKVQVREMIPSHMLYLMSSRLDSGWNAFNCQEPNLHELIMTVTSNESQFWCDWLRNSAHLQYSGNEFVSFSPKSSFPRFPEVMPNFKIASYKKSVRKNALQDALRISAPFYRLFLSKPVPDVKHGKINHLTTLYPSIHFDKVISVRKKNCIIHKKRHQNLVRYIENGEVILAGRGNDFVSVFRRFNLKRADKKTLIHIKKKSQKIVPKYPYFHWEEIPKTEHIEERDDKAEELKAEEEKKKKEEEEKKKEEEKKSKTSLSPPPPANGSNKPPANQGKRFNRLLPPPPPPPPKSANAANNKDAEKGQQKEEVKLIVASQPRPLFRYRAKRIDEKTMIEMLKKSMTRTMKVKREKAFNTIWPVNKKPKLAKMALNRSKRLGWHALYQKNFLDPEKCSYSQLLTCLANLYNDSSRPRLGKEKIPSLTGLYKKRLAEELESGRKYIHKPVKFSKLNTLPEESSESDSYDADSEDEQDDHSYIKTGQFYSEPEASNSANTLFDLCSNQNSDFVELMRIANEKLVSNKSTMEYSKSDRALSEDIRLIICDWKSPLITEIDKKTGEVKYQKVVPVEEIRHLRTYLRYGYDEILPASAESDYWTLHHFNHYDYVHPFFVYSPPYSLHPSKGKITGISEFKIKGMKLSEAYLNVLQKTFYGRYFPLTIPRLRQRKEKKETILPWEKVYSPSRRRRSKDLRLAEAKQSSKEIISQKISWDAPPCQDCIEEGWPSKEICCTCQDEPVKFYNCTVIQTMVELCEECDGPLLKLRCSNYGRNWTKSTPPKRPRIMKRRKSKKSFKNSKKSSRRPSRGKIDVVGKEDYECDKHFVQKCFEDADEKDLTLNQDPLLSFFYRRTVDCHLTRDLETLEENQMHDEAFEESLKRDSVLEEKKKQAAIKHAETQNKNETGEKELVVWYIGEERKEQWIYSNAYSRFQKKIARDQKKYEKEQAKKLEAMQNLAPPQPPTMQKSVSVTKTKVSPKPKKTASKEKNVGNLPVVPPKANTSNSIDQRREKFVKDFTKLQNCDGTNQLQRAVIRRNLKHKCKELRKKLELKKFGDKSHKNQHRKHHKKKLPRVPSCTAQERALKQFTEEIQRDVERKQIVISELTVQEKVDFVNCEIMKRKERGAVKNFSKKFRKVLKKDRRMKRLARRRNIKRDAFSMHVKWANPLNLEVIQVVKKKKQDTKYIKKRKSRKTKLDPEQIQFMEDIMHRRVNDERFRMQNGEYILPDAPKRGCFRRRKKERTLKRRLTRRQHHRRIQDSRKRDEQLGKKPVEKPMTNLQSHSKDVKSRLTTKLAKYTRRRLSNPFPPVIRKRQIKRQTKVIFRKPIRLCPPLSPLLIPLSIHWPVEEHGLTVGRTFLAPNVVDIVPISPEVPNIPIPPPVKESAFAKFKSKVMPFLRPMSAVFTNRRNPAANETTEEPTTSDDSVLPNEPSTSTETRDLLVRRNTTEALKRKPTTPINIRPLPKGYFTQGSSAEDVAAMLDENDGWWGDESPPLSQQPEPQPEPEPQEAFSAPAPIILASPETLAARKKKENTEEESESDDGPILMKTTRSATLPNLLEVMGKKKKDKIKMKLDMLTSIEQAKKSLSEPFEVPTITMPTPLFIGKLYQKRSVYGLSKVDVSDKKSMAVPKRYQAQKCSKILNTVKRVIQKPFTKTMILKYLEKNTAVIDNSETFRTFLLNYPFVYPSKRKVLQCHNATIREKIGLDRQKYSKKFSTIVRTAFPLKDDRFKKQHIRERNTISKQYEQIFKTLSRKSRKIRRKRMYCWRKRKLSDSSSSSEEYESESEKQAIDSRRKLRRYTISKFTNIDKMRPIPKYTKYRKHKNRRRKVISQEQADLQFYNRARRTARHAMQLGRRTGNWKLYRLATEKLKNWTTMLMNMKNKERADFDRNLRSIGVVIKLDDQKKHRVKSQYHIEPKKLLKKIRVIKKKHLSTAFMKKRSHFSAKFHFLVDPPNIPEYDDQVKEILHPEKDTDIDLTTEDSEYESDSEYAESDHPTFAEVKDAKYWRRQTEQSTYNIKGLPGLLYLARLVQERVGEHMEPNLPFSGAGFKLYKNTIQVSPIRRLMLVSIGCKMPDRFKRINLSDTDLGQSLANVFSTMCYGHGDYLREMIELIHRMIGFPVCEYEIMDDAYQAWILTKLYRKMITIQSGAEARNLAKLVKDAISLTDDNFFPNETGESYQRLSSEGVPWSMDDWIEAADQFLSFAKKTPHVRSETIACVCFLRMVMTNGYSGDIVDEIIDLTLPIREKLTFIINLSPHSQIVRNTLRLFQRVNGLDRLPFVGLGYHKDSLAVLHEEAVLNGDCQLAAHLLVIGQCLDDRSEEAEMPEIGSDHIHNRDIGEYLENIFGCRKELGPKTLQEAFPISYIRDAKGNKIDKTCDQLSKMLECEVSKYLAVLEVLKGSSYLDRTCNHIDRLQKYSSIFPTEIACTQCHVPLFKGTELANLGEEMTLASISEQLKSQRNEVSSRNCKFLDIEDDLKPYPVPSAGGDATQKVEEELQNRSADHSCQNCRRPLPRCTICMSYYLTNMSDLEWAEDNVDKNFAVCYLCNHGGHVRHLVEWFEEEIECPVSQCRCRCASVQPSILKKTQIRESMIQSSNMRARTHICNPKCASDPNCQ</sequence>
<reference evidence="3" key="1">
    <citation type="submission" date="2022-11" db="EMBL/GenBank/DDBJ databases">
        <authorList>
            <person name="Kikuchi T."/>
        </authorList>
    </citation>
    <scope>NUCLEOTIDE SEQUENCE</scope>
    <source>
        <strain evidence="3">PS1010</strain>
    </source>
</reference>
<name>A0A9P1N8U8_9PELO</name>
<feature type="region of interest" description="Disordered" evidence="1">
    <location>
        <begin position="1519"/>
        <end position="1538"/>
    </location>
</feature>
<comment type="caution">
    <text evidence="3">The sequence shown here is derived from an EMBL/GenBank/DDBJ whole genome shotgun (WGS) entry which is preliminary data.</text>
</comment>
<feature type="region of interest" description="Disordered" evidence="1">
    <location>
        <begin position="1420"/>
        <end position="1468"/>
    </location>
</feature>
<dbReference type="InterPro" id="IPR037593">
    <property type="entry name" value="MIOS/Sea4"/>
</dbReference>
<dbReference type="InterPro" id="IPR031488">
    <property type="entry name" value="Zn_ribbon_mio"/>
</dbReference>
<gene>
    <name evidence="3" type="ORF">CAMP_LOCUS18076</name>
</gene>
<protein>
    <recommendedName>
        <fullName evidence="2">GATOR2 complex protein MIO zinc-ribbon like domain-containing protein</fullName>
    </recommendedName>
</protein>